<dbReference type="PANTHER" id="PTHR11601:SF34">
    <property type="entry name" value="CYSTEINE DESULFURASE"/>
    <property type="match status" value="1"/>
</dbReference>
<organism evidence="14 15">
    <name type="scientific">Wolbachia pipientis</name>
    <dbReference type="NCBI Taxonomy" id="955"/>
    <lineage>
        <taxon>Bacteria</taxon>
        <taxon>Pseudomonadati</taxon>
        <taxon>Pseudomonadota</taxon>
        <taxon>Alphaproteobacteria</taxon>
        <taxon>Rickettsiales</taxon>
        <taxon>Anaplasmataceae</taxon>
        <taxon>Wolbachieae</taxon>
        <taxon>Wolbachia</taxon>
    </lineage>
</organism>
<evidence type="ECO:0000256" key="5">
    <source>
        <dbReference type="ARBA" id="ARBA00013558"/>
    </source>
</evidence>
<dbReference type="InterPro" id="IPR000192">
    <property type="entry name" value="Aminotrans_V_dom"/>
</dbReference>
<keyword evidence="9" id="KW-0408">Iron</keyword>
<evidence type="ECO:0000313" key="15">
    <source>
        <dbReference type="Proteomes" id="UP000175679"/>
    </source>
</evidence>
<keyword evidence="10" id="KW-0411">Iron-sulfur</keyword>
<keyword evidence="15" id="KW-1185">Reference proteome</keyword>
<proteinExistence type="inferred from homology"/>
<reference evidence="14 15" key="1">
    <citation type="submission" date="2016-09" db="EMBL/GenBank/DDBJ databases">
        <title>Genomic evidence for plant-parasitic nematodes as the earliest Wolbachia hosts.</title>
        <authorList>
            <person name="Brown A.M."/>
            <person name="Wasala S.K."/>
            <person name="Howe D.K."/>
            <person name="Peetz A.B."/>
            <person name="Zasada I.A."/>
            <person name="Denver D.R."/>
        </authorList>
    </citation>
    <scope>NUCLEOTIDE SEQUENCE [LARGE SCALE GENOMIC DNA]</scope>
    <source>
        <strain evidence="15">wPpe</strain>
    </source>
</reference>
<dbReference type="EC" id="2.8.1.7" evidence="4"/>
<dbReference type="InterPro" id="IPR015421">
    <property type="entry name" value="PyrdxlP-dep_Trfase_major"/>
</dbReference>
<dbReference type="AlphaFoldDB" id="A0A1E7QKS6"/>
<keyword evidence="6 14" id="KW-0808">Transferase</keyword>
<dbReference type="OrthoDB" id="9808002at2"/>
<evidence type="ECO:0000256" key="11">
    <source>
        <dbReference type="ARBA" id="ARBA00050776"/>
    </source>
</evidence>
<protein>
    <recommendedName>
        <fullName evidence="5">Cysteine desulfurase</fullName>
        <ecNumber evidence="4">2.8.1.7</ecNumber>
    </recommendedName>
</protein>
<dbReference type="PANTHER" id="PTHR11601">
    <property type="entry name" value="CYSTEINE DESULFURYLASE FAMILY MEMBER"/>
    <property type="match status" value="1"/>
</dbReference>
<evidence type="ECO:0000256" key="3">
    <source>
        <dbReference type="ARBA" id="ARBA00006490"/>
    </source>
</evidence>
<evidence type="ECO:0000256" key="2">
    <source>
        <dbReference type="ARBA" id="ARBA00003120"/>
    </source>
</evidence>
<comment type="caution">
    <text evidence="14">The sequence shown here is derived from an EMBL/GenBank/DDBJ whole genome shotgun (WGS) entry which is preliminary data.</text>
</comment>
<dbReference type="Gene3D" id="1.10.260.50">
    <property type="match status" value="1"/>
</dbReference>
<sequence>MKYGYIYADYNATAPISENIKQAISEVLSLQTLNPSSLHQGGLAARKILQNTRDSIYNFMGVCKNKKIVFTSSATEANNLAMNGLKDHIHVVSAIEHPSILYSANKPYIIPVNRDGVIELIALEKTLEKLRGNKVLVSVMLANNETGVIQPIHQISEIAHSFGAICHTDAVQGIGKITVNMEDLGVDLLTLSAHKIGGIAGSGVLIFDKQQKIEPIIYGGGQENGLRGGTENIVAIAALSAALHDVPKLLAKMKEVETLRNRLEYELLSLAHDIVIFGKNSHRLPNTSYIYMPGVKSDVQLMNFDLNNIAVSNGSACSAGRVESSHVLLAMGATKEQAECSLRVSIGWNTTYRDIEKIKDCWYAIYGKHIKLSTKK</sequence>
<keyword evidence="7" id="KW-0479">Metal-binding</keyword>
<name>A0A1E7QKS6_WOLPI</name>
<evidence type="ECO:0000256" key="10">
    <source>
        <dbReference type="ARBA" id="ARBA00023014"/>
    </source>
</evidence>
<evidence type="ECO:0000256" key="7">
    <source>
        <dbReference type="ARBA" id="ARBA00022723"/>
    </source>
</evidence>
<evidence type="ECO:0000256" key="12">
    <source>
        <dbReference type="RuleBase" id="RU004504"/>
    </source>
</evidence>
<evidence type="ECO:0000256" key="6">
    <source>
        <dbReference type="ARBA" id="ARBA00022679"/>
    </source>
</evidence>
<dbReference type="Proteomes" id="UP000175679">
    <property type="component" value="Unassembled WGS sequence"/>
</dbReference>
<evidence type="ECO:0000313" key="14">
    <source>
        <dbReference type="EMBL" id="OEY87053.1"/>
    </source>
</evidence>
<dbReference type="Gene3D" id="3.90.1150.10">
    <property type="entry name" value="Aspartate Aminotransferase, domain 1"/>
    <property type="match status" value="1"/>
</dbReference>
<gene>
    <name evidence="14" type="ORF">BIY23_01010</name>
</gene>
<keyword evidence="8" id="KW-0663">Pyridoxal phosphate</keyword>
<feature type="domain" description="Aminotransferase class V" evidence="13">
    <location>
        <begin position="6"/>
        <end position="357"/>
    </location>
</feature>
<accession>A0A1E7QKS6</accession>
<comment type="catalytic activity">
    <reaction evidence="11">
        <text>(sulfur carrier)-H + L-cysteine = (sulfur carrier)-SH + L-alanine</text>
        <dbReference type="Rhea" id="RHEA:43892"/>
        <dbReference type="Rhea" id="RHEA-COMP:14737"/>
        <dbReference type="Rhea" id="RHEA-COMP:14739"/>
        <dbReference type="ChEBI" id="CHEBI:29917"/>
        <dbReference type="ChEBI" id="CHEBI:35235"/>
        <dbReference type="ChEBI" id="CHEBI:57972"/>
        <dbReference type="ChEBI" id="CHEBI:64428"/>
        <dbReference type="EC" id="2.8.1.7"/>
    </reaction>
</comment>
<dbReference type="GO" id="GO:0051536">
    <property type="term" value="F:iron-sulfur cluster binding"/>
    <property type="evidence" value="ECO:0007669"/>
    <property type="project" value="UniProtKB-KW"/>
</dbReference>
<keyword evidence="14" id="KW-0032">Aminotransferase</keyword>
<dbReference type="RefSeq" id="WP_070064703.1">
    <property type="nucleotide sequence ID" value="NZ_MJMG01000001.1"/>
</dbReference>
<evidence type="ECO:0000256" key="9">
    <source>
        <dbReference type="ARBA" id="ARBA00023004"/>
    </source>
</evidence>
<dbReference type="GO" id="GO:0008483">
    <property type="term" value="F:transaminase activity"/>
    <property type="evidence" value="ECO:0007669"/>
    <property type="project" value="UniProtKB-KW"/>
</dbReference>
<dbReference type="InterPro" id="IPR020578">
    <property type="entry name" value="Aminotrans_V_PyrdxlP_BS"/>
</dbReference>
<dbReference type="SUPFAM" id="SSF53383">
    <property type="entry name" value="PLP-dependent transferases"/>
    <property type="match status" value="1"/>
</dbReference>
<dbReference type="InterPro" id="IPR016454">
    <property type="entry name" value="Cysteine_dSase"/>
</dbReference>
<dbReference type="Gene3D" id="3.40.640.10">
    <property type="entry name" value="Type I PLP-dependent aspartate aminotransferase-like (Major domain)"/>
    <property type="match status" value="1"/>
</dbReference>
<dbReference type="PIRSF" id="PIRSF005572">
    <property type="entry name" value="NifS"/>
    <property type="match status" value="1"/>
</dbReference>
<dbReference type="InterPro" id="IPR015422">
    <property type="entry name" value="PyrdxlP-dep_Trfase_small"/>
</dbReference>
<dbReference type="Pfam" id="PF00266">
    <property type="entry name" value="Aminotran_5"/>
    <property type="match status" value="1"/>
</dbReference>
<dbReference type="PROSITE" id="PS00595">
    <property type="entry name" value="AA_TRANSFER_CLASS_5"/>
    <property type="match status" value="1"/>
</dbReference>
<comment type="function">
    <text evidence="2">Catalyzes the removal of elemental sulfur atoms from cysteine to produce alanine. Seems to participate in the biosynthesis of the nitrogenase metalloclusters by providing the inorganic sulfur required for the Fe-S core formation.</text>
</comment>
<comment type="similarity">
    <text evidence="3">Belongs to the class-V pyridoxal-phosphate-dependent aminotransferase family. NifS/IscS subfamily.</text>
</comment>
<dbReference type="InterPro" id="IPR015424">
    <property type="entry name" value="PyrdxlP-dep_Trfase"/>
</dbReference>
<dbReference type="EMBL" id="MJMG01000001">
    <property type="protein sequence ID" value="OEY87053.1"/>
    <property type="molecule type" value="Genomic_DNA"/>
</dbReference>
<evidence type="ECO:0000259" key="13">
    <source>
        <dbReference type="Pfam" id="PF00266"/>
    </source>
</evidence>
<dbReference type="GO" id="GO:0031071">
    <property type="term" value="F:cysteine desulfurase activity"/>
    <property type="evidence" value="ECO:0007669"/>
    <property type="project" value="UniProtKB-EC"/>
</dbReference>
<dbReference type="GO" id="GO:0046872">
    <property type="term" value="F:metal ion binding"/>
    <property type="evidence" value="ECO:0007669"/>
    <property type="project" value="UniProtKB-KW"/>
</dbReference>
<evidence type="ECO:0000256" key="1">
    <source>
        <dbReference type="ARBA" id="ARBA00001933"/>
    </source>
</evidence>
<evidence type="ECO:0000256" key="4">
    <source>
        <dbReference type="ARBA" id="ARBA00012239"/>
    </source>
</evidence>
<evidence type="ECO:0000256" key="8">
    <source>
        <dbReference type="ARBA" id="ARBA00022898"/>
    </source>
</evidence>
<comment type="cofactor">
    <cofactor evidence="1 12">
        <name>pyridoxal 5'-phosphate</name>
        <dbReference type="ChEBI" id="CHEBI:597326"/>
    </cofactor>
</comment>